<keyword evidence="1" id="KW-0812">Transmembrane</keyword>
<dbReference type="AlphaFoldDB" id="A0AAD5PG46"/>
<keyword evidence="1" id="KW-1133">Transmembrane helix</keyword>
<gene>
    <name evidence="2" type="ORF">BDA99DRAFT_534912</name>
</gene>
<keyword evidence="3" id="KW-1185">Reference proteome</keyword>
<reference evidence="2" key="1">
    <citation type="journal article" date="2022" name="IScience">
        <title>Evolution of zygomycete secretomes and the origins of terrestrial fungal ecologies.</title>
        <authorList>
            <person name="Chang Y."/>
            <person name="Wang Y."/>
            <person name="Mondo S."/>
            <person name="Ahrendt S."/>
            <person name="Andreopoulos W."/>
            <person name="Barry K."/>
            <person name="Beard J."/>
            <person name="Benny G.L."/>
            <person name="Blankenship S."/>
            <person name="Bonito G."/>
            <person name="Cuomo C."/>
            <person name="Desiro A."/>
            <person name="Gervers K.A."/>
            <person name="Hundley H."/>
            <person name="Kuo A."/>
            <person name="LaButti K."/>
            <person name="Lang B.F."/>
            <person name="Lipzen A."/>
            <person name="O'Donnell K."/>
            <person name="Pangilinan J."/>
            <person name="Reynolds N."/>
            <person name="Sandor L."/>
            <person name="Smith M.E."/>
            <person name="Tsang A."/>
            <person name="Grigoriev I.V."/>
            <person name="Stajich J.E."/>
            <person name="Spatafora J.W."/>
        </authorList>
    </citation>
    <scope>NUCLEOTIDE SEQUENCE</scope>
    <source>
        <strain evidence="2">RSA 2281</strain>
    </source>
</reference>
<accession>A0AAD5PG46</accession>
<evidence type="ECO:0000313" key="3">
    <source>
        <dbReference type="Proteomes" id="UP001209540"/>
    </source>
</evidence>
<name>A0AAD5PG46_9FUNG</name>
<feature type="transmembrane region" description="Helical" evidence="1">
    <location>
        <begin position="98"/>
        <end position="119"/>
    </location>
</feature>
<evidence type="ECO:0000256" key="1">
    <source>
        <dbReference type="SAM" id="Phobius"/>
    </source>
</evidence>
<dbReference type="Proteomes" id="UP001209540">
    <property type="component" value="Unassembled WGS sequence"/>
</dbReference>
<evidence type="ECO:0000313" key="2">
    <source>
        <dbReference type="EMBL" id="KAI9268818.1"/>
    </source>
</evidence>
<protein>
    <submittedName>
        <fullName evidence="2">Uncharacterized protein</fullName>
    </submittedName>
</protein>
<organism evidence="2 3">
    <name type="scientific">Phascolomyces articulosus</name>
    <dbReference type="NCBI Taxonomy" id="60185"/>
    <lineage>
        <taxon>Eukaryota</taxon>
        <taxon>Fungi</taxon>
        <taxon>Fungi incertae sedis</taxon>
        <taxon>Mucoromycota</taxon>
        <taxon>Mucoromycotina</taxon>
        <taxon>Mucoromycetes</taxon>
        <taxon>Mucorales</taxon>
        <taxon>Lichtheimiaceae</taxon>
        <taxon>Phascolomyces</taxon>
    </lineage>
</organism>
<feature type="transmembrane region" description="Helical" evidence="1">
    <location>
        <begin position="125"/>
        <end position="147"/>
    </location>
</feature>
<comment type="caution">
    <text evidence="2">The sequence shown here is derived from an EMBL/GenBank/DDBJ whole genome shotgun (WGS) entry which is preliminary data.</text>
</comment>
<sequence length="148" mass="16471">MKQIFENLQIVDKSNLIIKILLGQFLVGSNYYGFLFTLMLIHRQMLADFGLSCFFLHPLLFSQIFFLVYKQQEEKRTMMVCPTRLFLKLSAIVSGKEFWISIGIAAAVAVVCSLIFGGFHSGAALLGVASCAVVAKATPNFIFAVFCI</sequence>
<reference evidence="2" key="2">
    <citation type="submission" date="2023-02" db="EMBL/GenBank/DDBJ databases">
        <authorList>
            <consortium name="DOE Joint Genome Institute"/>
            <person name="Mondo S.J."/>
            <person name="Chang Y."/>
            <person name="Wang Y."/>
            <person name="Ahrendt S."/>
            <person name="Andreopoulos W."/>
            <person name="Barry K."/>
            <person name="Beard J."/>
            <person name="Benny G.L."/>
            <person name="Blankenship S."/>
            <person name="Bonito G."/>
            <person name="Cuomo C."/>
            <person name="Desiro A."/>
            <person name="Gervers K.A."/>
            <person name="Hundley H."/>
            <person name="Kuo A."/>
            <person name="LaButti K."/>
            <person name="Lang B.F."/>
            <person name="Lipzen A."/>
            <person name="O'Donnell K."/>
            <person name="Pangilinan J."/>
            <person name="Reynolds N."/>
            <person name="Sandor L."/>
            <person name="Smith M.W."/>
            <person name="Tsang A."/>
            <person name="Grigoriev I.V."/>
            <person name="Stajich J.E."/>
            <person name="Spatafora J.W."/>
        </authorList>
    </citation>
    <scope>NUCLEOTIDE SEQUENCE</scope>
    <source>
        <strain evidence="2">RSA 2281</strain>
    </source>
</reference>
<feature type="transmembrane region" description="Helical" evidence="1">
    <location>
        <begin position="21"/>
        <end position="43"/>
    </location>
</feature>
<feature type="transmembrane region" description="Helical" evidence="1">
    <location>
        <begin position="49"/>
        <end position="69"/>
    </location>
</feature>
<proteinExistence type="predicted"/>
<keyword evidence="1" id="KW-0472">Membrane</keyword>
<dbReference type="EMBL" id="JAIXMP010000008">
    <property type="protein sequence ID" value="KAI9268818.1"/>
    <property type="molecule type" value="Genomic_DNA"/>
</dbReference>